<evidence type="ECO:0000313" key="1">
    <source>
        <dbReference type="Ensembl" id="ENSAPEP00000031774.1"/>
    </source>
</evidence>
<reference evidence="1 2" key="1">
    <citation type="submission" date="2018-03" db="EMBL/GenBank/DDBJ databases">
        <title>Finding Nemo's genes: A chromosome-scale reference assembly of the genome of the orange clownfish Amphiprion percula.</title>
        <authorList>
            <person name="Lehmann R."/>
        </authorList>
    </citation>
    <scope>NUCLEOTIDE SEQUENCE</scope>
</reference>
<dbReference type="Gene3D" id="3.40.50.300">
    <property type="entry name" value="P-loop containing nucleotide triphosphate hydrolases"/>
    <property type="match status" value="1"/>
</dbReference>
<dbReference type="GeneTree" id="ENSGT00940000159842"/>
<organism evidence="1 2">
    <name type="scientific">Amphiprion percula</name>
    <name type="common">Orange clownfish</name>
    <name type="synonym">Lutjanus percula</name>
    <dbReference type="NCBI Taxonomy" id="161767"/>
    <lineage>
        <taxon>Eukaryota</taxon>
        <taxon>Metazoa</taxon>
        <taxon>Chordata</taxon>
        <taxon>Craniata</taxon>
        <taxon>Vertebrata</taxon>
        <taxon>Euteleostomi</taxon>
        <taxon>Actinopterygii</taxon>
        <taxon>Neopterygii</taxon>
        <taxon>Teleostei</taxon>
        <taxon>Neoteleostei</taxon>
        <taxon>Acanthomorphata</taxon>
        <taxon>Ovalentaria</taxon>
        <taxon>Pomacentridae</taxon>
        <taxon>Amphiprion</taxon>
    </lineage>
</organism>
<accession>A0A3P8U365</accession>
<proteinExistence type="predicted"/>
<keyword evidence="2" id="KW-1185">Reference proteome</keyword>
<reference evidence="1" key="2">
    <citation type="submission" date="2025-08" db="UniProtKB">
        <authorList>
            <consortium name="Ensembl"/>
        </authorList>
    </citation>
    <scope>IDENTIFICATION</scope>
</reference>
<dbReference type="InterPro" id="IPR027417">
    <property type="entry name" value="P-loop_NTPase"/>
</dbReference>
<reference evidence="1" key="3">
    <citation type="submission" date="2025-09" db="UniProtKB">
        <authorList>
            <consortium name="Ensembl"/>
        </authorList>
    </citation>
    <scope>IDENTIFICATION</scope>
</reference>
<dbReference type="Ensembl" id="ENSAPET00000032616.1">
    <property type="protein sequence ID" value="ENSAPEP00000031774.1"/>
    <property type="gene ID" value="ENSAPEG00000022554.1"/>
</dbReference>
<evidence type="ECO:0000313" key="2">
    <source>
        <dbReference type="Proteomes" id="UP000265080"/>
    </source>
</evidence>
<protein>
    <submittedName>
        <fullName evidence="1">Uncharacterized protein</fullName>
    </submittedName>
</protein>
<dbReference type="AlphaFoldDB" id="A0A3P8U365"/>
<dbReference type="STRING" id="161767.ENSAPEP00000031774"/>
<name>A0A3P8U365_AMPPE</name>
<dbReference type="Proteomes" id="UP000265080">
    <property type="component" value="Chromosome 21"/>
</dbReference>
<sequence>MDVYNVEFKLQRKICKCFVRKTVYSSSILDVMSTIYVWLENLVKFEKYHGIIHTLDIEIVPKFDHKEEKTHILIVEGFLFHTYRPLIDVSSSRNYTMPDSPNLFDGHIWPKYLQHKNITGVKFSLSSRLIYSNNVSYTLFEDKEIDL</sequence>